<comment type="caution">
    <text evidence="3">The sequence shown here is derived from an EMBL/GenBank/DDBJ whole genome shotgun (WGS) entry which is preliminary data.</text>
</comment>
<dbReference type="Pfam" id="PF24803">
    <property type="entry name" value="DUF7704"/>
    <property type="match status" value="1"/>
</dbReference>
<dbReference type="EMBL" id="JAGMWT010000003">
    <property type="protein sequence ID" value="KAH7132148.1"/>
    <property type="molecule type" value="Genomic_DNA"/>
</dbReference>
<keyword evidence="1" id="KW-0472">Membrane</keyword>
<dbReference type="PANTHER" id="PTHR37019">
    <property type="entry name" value="CHROMOSOME 1, WHOLE GENOME SHOTGUN SEQUENCE"/>
    <property type="match status" value="1"/>
</dbReference>
<keyword evidence="1" id="KW-1133">Transmembrane helix</keyword>
<dbReference type="AlphaFoldDB" id="A0A9P9E6V3"/>
<feature type="transmembrane region" description="Helical" evidence="1">
    <location>
        <begin position="118"/>
        <end position="140"/>
    </location>
</feature>
<name>A0A9P9E6V3_9PLEO</name>
<protein>
    <recommendedName>
        <fullName evidence="2">DUF7704 domain-containing protein</fullName>
    </recommendedName>
</protein>
<dbReference type="InterPro" id="IPR056121">
    <property type="entry name" value="DUF7704"/>
</dbReference>
<evidence type="ECO:0000259" key="2">
    <source>
        <dbReference type="Pfam" id="PF24803"/>
    </source>
</evidence>
<dbReference type="PANTHER" id="PTHR37019:SF1">
    <property type="entry name" value="EXPERA DOMAIN-CONTAINING PROTEIN"/>
    <property type="match status" value="1"/>
</dbReference>
<sequence length="150" mass="17099">MPTQIPFTYRLFFTYLDPLICLWGAYLDFFHPSLILNTHIPSPTADIGHTMILRQRGGNMLNFGLISAVLLRYTTDIHIWNIVQCADLFVDITYLWAVWGVLDAQNRLAIGTWRVEDWVSVAITGTAAVLRFSFLLGVGLRRGNKTQKKI</sequence>
<feature type="domain" description="DUF7704" evidence="2">
    <location>
        <begin position="3"/>
        <end position="139"/>
    </location>
</feature>
<keyword evidence="4" id="KW-1185">Reference proteome</keyword>
<accession>A0A9P9E6V3</accession>
<feature type="transmembrane region" description="Helical" evidence="1">
    <location>
        <begin position="7"/>
        <end position="26"/>
    </location>
</feature>
<reference evidence="3" key="1">
    <citation type="journal article" date="2021" name="Nat. Commun.">
        <title>Genetic determinants of endophytism in the Arabidopsis root mycobiome.</title>
        <authorList>
            <person name="Mesny F."/>
            <person name="Miyauchi S."/>
            <person name="Thiergart T."/>
            <person name="Pickel B."/>
            <person name="Atanasova L."/>
            <person name="Karlsson M."/>
            <person name="Huettel B."/>
            <person name="Barry K.W."/>
            <person name="Haridas S."/>
            <person name="Chen C."/>
            <person name="Bauer D."/>
            <person name="Andreopoulos W."/>
            <person name="Pangilinan J."/>
            <person name="LaButti K."/>
            <person name="Riley R."/>
            <person name="Lipzen A."/>
            <person name="Clum A."/>
            <person name="Drula E."/>
            <person name="Henrissat B."/>
            <person name="Kohler A."/>
            <person name="Grigoriev I.V."/>
            <person name="Martin F.M."/>
            <person name="Hacquard S."/>
        </authorList>
    </citation>
    <scope>NUCLEOTIDE SEQUENCE</scope>
    <source>
        <strain evidence="3">MPI-CAGE-CH-0243</strain>
    </source>
</reference>
<evidence type="ECO:0000313" key="4">
    <source>
        <dbReference type="Proteomes" id="UP000700596"/>
    </source>
</evidence>
<proteinExistence type="predicted"/>
<keyword evidence="1" id="KW-0812">Transmembrane</keyword>
<evidence type="ECO:0000256" key="1">
    <source>
        <dbReference type="SAM" id="Phobius"/>
    </source>
</evidence>
<gene>
    <name evidence="3" type="ORF">B0J11DRAFT_428483</name>
</gene>
<evidence type="ECO:0000313" key="3">
    <source>
        <dbReference type="EMBL" id="KAH7132148.1"/>
    </source>
</evidence>
<dbReference type="Proteomes" id="UP000700596">
    <property type="component" value="Unassembled WGS sequence"/>
</dbReference>
<organism evidence="3 4">
    <name type="scientific">Dendryphion nanum</name>
    <dbReference type="NCBI Taxonomy" id="256645"/>
    <lineage>
        <taxon>Eukaryota</taxon>
        <taxon>Fungi</taxon>
        <taxon>Dikarya</taxon>
        <taxon>Ascomycota</taxon>
        <taxon>Pezizomycotina</taxon>
        <taxon>Dothideomycetes</taxon>
        <taxon>Pleosporomycetidae</taxon>
        <taxon>Pleosporales</taxon>
        <taxon>Torulaceae</taxon>
        <taxon>Dendryphion</taxon>
    </lineage>
</organism>
<dbReference type="OrthoDB" id="5313995at2759"/>